<dbReference type="SUPFAM" id="SSF48013">
    <property type="entry name" value="NusB-like"/>
    <property type="match status" value="1"/>
</dbReference>
<dbReference type="RefSeq" id="WP_084664563.1">
    <property type="nucleotide sequence ID" value="NZ_LT838272.1"/>
</dbReference>
<evidence type="ECO:0000256" key="9">
    <source>
        <dbReference type="ARBA" id="ARBA00022884"/>
    </source>
</evidence>
<proteinExistence type="inferred from homology"/>
<keyword evidence="7 13" id="KW-0808">Transferase</keyword>
<dbReference type="SUPFAM" id="SSF53335">
    <property type="entry name" value="S-adenosyl-L-methionine-dependent methyltransferases"/>
    <property type="match status" value="1"/>
</dbReference>
<dbReference type="STRING" id="698762.SAMN00808754_1075"/>
<dbReference type="PANTHER" id="PTHR22807">
    <property type="entry name" value="NOP2 YEAST -RELATED NOL1/NOP2/FMU SUN DOMAIN-CONTAINING"/>
    <property type="match status" value="1"/>
</dbReference>
<evidence type="ECO:0000256" key="7">
    <source>
        <dbReference type="ARBA" id="ARBA00022679"/>
    </source>
</evidence>
<dbReference type="InterPro" id="IPR054728">
    <property type="entry name" value="RsmB-like_ferredoxin"/>
</dbReference>
<evidence type="ECO:0000256" key="3">
    <source>
        <dbReference type="ARBA" id="ARBA00012140"/>
    </source>
</evidence>
<keyword evidence="16" id="KW-1185">Reference proteome</keyword>
<keyword evidence="9 13" id="KW-0694">RNA-binding</keyword>
<evidence type="ECO:0000259" key="14">
    <source>
        <dbReference type="PROSITE" id="PS51686"/>
    </source>
</evidence>
<dbReference type="Gene3D" id="3.30.70.1170">
    <property type="entry name" value="Sun protein, domain 3"/>
    <property type="match status" value="1"/>
</dbReference>
<comment type="subcellular location">
    <subcellularLocation>
        <location evidence="2">Cytoplasm</location>
    </subcellularLocation>
</comment>
<dbReference type="GO" id="GO:0008649">
    <property type="term" value="F:rRNA methyltransferase activity"/>
    <property type="evidence" value="ECO:0007669"/>
    <property type="project" value="InterPro"/>
</dbReference>
<name>A0A1W1VMW3_9FIRM</name>
<feature type="binding site" evidence="13">
    <location>
        <begin position="262"/>
        <end position="268"/>
    </location>
    <ligand>
        <name>S-adenosyl-L-methionine</name>
        <dbReference type="ChEBI" id="CHEBI:59789"/>
    </ligand>
</feature>
<dbReference type="InterPro" id="IPR006027">
    <property type="entry name" value="NusB_RsmB_TIM44"/>
</dbReference>
<keyword evidence="4" id="KW-0963">Cytoplasm</keyword>
<comment type="function">
    <text evidence="1">Specifically methylates the cytosine at position 967 (m5C967) of 16S rRNA.</text>
</comment>
<comment type="catalytic activity">
    <reaction evidence="12">
        <text>cytidine(967) in 16S rRNA + S-adenosyl-L-methionine = 5-methylcytidine(967) in 16S rRNA + S-adenosyl-L-homocysteine + H(+)</text>
        <dbReference type="Rhea" id="RHEA:42748"/>
        <dbReference type="Rhea" id="RHEA-COMP:10219"/>
        <dbReference type="Rhea" id="RHEA-COMP:10220"/>
        <dbReference type="ChEBI" id="CHEBI:15378"/>
        <dbReference type="ChEBI" id="CHEBI:57856"/>
        <dbReference type="ChEBI" id="CHEBI:59789"/>
        <dbReference type="ChEBI" id="CHEBI:74483"/>
        <dbReference type="ChEBI" id="CHEBI:82748"/>
        <dbReference type="EC" id="2.1.1.176"/>
    </reaction>
</comment>
<dbReference type="InterPro" id="IPR035926">
    <property type="entry name" value="NusB-like_sf"/>
</dbReference>
<dbReference type="Gene3D" id="1.10.940.10">
    <property type="entry name" value="NusB-like"/>
    <property type="match status" value="1"/>
</dbReference>
<dbReference type="Pfam" id="PF01029">
    <property type="entry name" value="NusB"/>
    <property type="match status" value="1"/>
</dbReference>
<dbReference type="GO" id="GO:0006355">
    <property type="term" value="P:regulation of DNA-templated transcription"/>
    <property type="evidence" value="ECO:0007669"/>
    <property type="project" value="InterPro"/>
</dbReference>
<dbReference type="NCBIfam" id="TIGR00563">
    <property type="entry name" value="rsmB"/>
    <property type="match status" value="1"/>
</dbReference>
<evidence type="ECO:0000256" key="10">
    <source>
        <dbReference type="ARBA" id="ARBA00030399"/>
    </source>
</evidence>
<evidence type="ECO:0000256" key="8">
    <source>
        <dbReference type="ARBA" id="ARBA00022691"/>
    </source>
</evidence>
<reference evidence="15 16" key="1">
    <citation type="submission" date="2017-04" db="EMBL/GenBank/DDBJ databases">
        <authorList>
            <person name="Afonso C.L."/>
            <person name="Miller P.J."/>
            <person name="Scott M.A."/>
            <person name="Spackman E."/>
            <person name="Goraichik I."/>
            <person name="Dimitrov K.M."/>
            <person name="Suarez D.L."/>
            <person name="Swayne D.E."/>
        </authorList>
    </citation>
    <scope>NUCLEOTIDE SEQUENCE [LARGE SCALE GENOMIC DNA]</scope>
    <source>
        <strain evidence="15 16">ToBE</strain>
    </source>
</reference>
<evidence type="ECO:0000256" key="13">
    <source>
        <dbReference type="PROSITE-ProRule" id="PRU01023"/>
    </source>
</evidence>
<dbReference type="Gene3D" id="3.40.50.150">
    <property type="entry name" value="Vaccinia Virus protein VP39"/>
    <property type="match status" value="1"/>
</dbReference>
<keyword evidence="8 13" id="KW-0949">S-adenosyl-L-methionine</keyword>
<dbReference type="InterPro" id="IPR004573">
    <property type="entry name" value="rRNA_ssu_MeTfrase_B"/>
</dbReference>
<keyword evidence="6 13" id="KW-0489">Methyltransferase</keyword>
<evidence type="ECO:0000256" key="5">
    <source>
        <dbReference type="ARBA" id="ARBA00022552"/>
    </source>
</evidence>
<comment type="similarity">
    <text evidence="13">Belongs to the class I-like SAM-binding methyltransferase superfamily. RsmB/NOP family.</text>
</comment>
<dbReference type="CDD" id="cd02440">
    <property type="entry name" value="AdoMet_MTases"/>
    <property type="match status" value="1"/>
</dbReference>
<dbReference type="FunFam" id="3.40.50.150:FF:000257">
    <property type="entry name" value="16S rRNA methyltransferase"/>
    <property type="match status" value="1"/>
</dbReference>
<evidence type="ECO:0000256" key="6">
    <source>
        <dbReference type="ARBA" id="ARBA00022603"/>
    </source>
</evidence>
<evidence type="ECO:0000256" key="2">
    <source>
        <dbReference type="ARBA" id="ARBA00004496"/>
    </source>
</evidence>
<feature type="binding site" evidence="13">
    <location>
        <position position="313"/>
    </location>
    <ligand>
        <name>S-adenosyl-L-methionine</name>
        <dbReference type="ChEBI" id="CHEBI:59789"/>
    </ligand>
</feature>
<dbReference type="Pfam" id="PF22458">
    <property type="entry name" value="RsmF-B_ferredox"/>
    <property type="match status" value="1"/>
</dbReference>
<sequence>MKSSREAALHIVYRVLEEGAFASLAANEVLKDSGLDARDRSLAREIAYTAIKAWNTIDWALNLYLSRKKLEELPAWIRCVLRIGASQILFLSRIPPWAAVYETVALAKRYGHRGTAGLVNAVLRRLLLQKEQLPYPDVKEDPVGYISLRYHHPSWMVAEWLSRWGLEETIALCQANNVPPPLTIRVNTLKADVSFVREVLAQEGVTTHPCRYAPEGLVVDNLEGLEDSLAFKRGLFYVQDEASMLVSHALNPYPGSTVVDAAAAPGGKTTHLAQLMKNQGQILAFDTHEKRLYLIADNCRRLGVTCVELHLEDARRLGARYPSVADYLLVDAPCSGLGVLRRRPDARWRKDYREMEELAELQLAILKGSLGVLKPGGVLLYSTCTLTWKENEGVINRFLQEIPGVTPEDLSAYLPSLPRDLREQARRGQVQFLPHKHGTDGFYIARLRKIGS</sequence>
<dbReference type="InterPro" id="IPR023267">
    <property type="entry name" value="RCMT"/>
</dbReference>
<feature type="active site" description="Nucleophile" evidence="13">
    <location>
        <position position="384"/>
    </location>
</feature>
<evidence type="ECO:0000256" key="4">
    <source>
        <dbReference type="ARBA" id="ARBA00022490"/>
    </source>
</evidence>
<evidence type="ECO:0000313" key="15">
    <source>
        <dbReference type="EMBL" id="SMB94623.1"/>
    </source>
</evidence>
<dbReference type="PROSITE" id="PS51686">
    <property type="entry name" value="SAM_MT_RSMB_NOP"/>
    <property type="match status" value="1"/>
</dbReference>
<dbReference type="InterPro" id="IPR049560">
    <property type="entry name" value="MeTrfase_RsmB-F_NOP2_cat"/>
</dbReference>
<dbReference type="InterPro" id="IPR001678">
    <property type="entry name" value="MeTrfase_RsmB-F_NOP2_dom"/>
</dbReference>
<evidence type="ECO:0000256" key="11">
    <source>
        <dbReference type="ARBA" id="ARBA00031088"/>
    </source>
</evidence>
<dbReference type="PRINTS" id="PR02008">
    <property type="entry name" value="RCMTFAMILY"/>
</dbReference>
<accession>A0A1W1VMW3</accession>
<dbReference type="PANTHER" id="PTHR22807:SF53">
    <property type="entry name" value="RIBOSOMAL RNA SMALL SUBUNIT METHYLTRANSFERASE B-RELATED"/>
    <property type="match status" value="1"/>
</dbReference>
<dbReference type="OrthoDB" id="9810297at2"/>
<evidence type="ECO:0000256" key="12">
    <source>
        <dbReference type="ARBA" id="ARBA00047283"/>
    </source>
</evidence>
<dbReference type="InterPro" id="IPR029063">
    <property type="entry name" value="SAM-dependent_MTases_sf"/>
</dbReference>
<dbReference type="Pfam" id="PF01189">
    <property type="entry name" value="Methyltr_RsmB-F"/>
    <property type="match status" value="1"/>
</dbReference>
<dbReference type="EMBL" id="LT838272">
    <property type="protein sequence ID" value="SMB94623.1"/>
    <property type="molecule type" value="Genomic_DNA"/>
</dbReference>
<evidence type="ECO:0000313" key="16">
    <source>
        <dbReference type="Proteomes" id="UP000192569"/>
    </source>
</evidence>
<dbReference type="EC" id="2.1.1.176" evidence="3"/>
<organism evidence="15 16">
    <name type="scientific">Thermanaeromonas toyohensis ToBE</name>
    <dbReference type="NCBI Taxonomy" id="698762"/>
    <lineage>
        <taxon>Bacteria</taxon>
        <taxon>Bacillati</taxon>
        <taxon>Bacillota</taxon>
        <taxon>Clostridia</taxon>
        <taxon>Neomoorellales</taxon>
        <taxon>Neomoorellaceae</taxon>
        <taxon>Thermanaeromonas</taxon>
    </lineage>
</organism>
<evidence type="ECO:0000256" key="1">
    <source>
        <dbReference type="ARBA" id="ARBA00002724"/>
    </source>
</evidence>
<keyword evidence="5" id="KW-0698">rRNA processing</keyword>
<dbReference type="Proteomes" id="UP000192569">
    <property type="component" value="Chromosome I"/>
</dbReference>
<dbReference type="GO" id="GO:0005737">
    <property type="term" value="C:cytoplasm"/>
    <property type="evidence" value="ECO:0007669"/>
    <property type="project" value="UniProtKB-SubCell"/>
</dbReference>
<dbReference type="NCBIfam" id="NF011494">
    <property type="entry name" value="PRK14902.1"/>
    <property type="match status" value="1"/>
</dbReference>
<feature type="binding site" evidence="13">
    <location>
        <position position="331"/>
    </location>
    <ligand>
        <name>S-adenosyl-L-methionine</name>
        <dbReference type="ChEBI" id="CHEBI:59789"/>
    </ligand>
</feature>
<protein>
    <recommendedName>
        <fullName evidence="3">16S rRNA (cytosine(967)-C(5))-methyltransferase</fullName>
        <ecNumber evidence="3">2.1.1.176</ecNumber>
    </recommendedName>
    <alternativeName>
        <fullName evidence="10">16S rRNA m5C967 methyltransferase</fullName>
    </alternativeName>
    <alternativeName>
        <fullName evidence="11">rRNA (cytosine-C(5)-)-methyltransferase RsmB</fullName>
    </alternativeName>
</protein>
<gene>
    <name evidence="15" type="ORF">SAMN00808754_1075</name>
</gene>
<dbReference type="GO" id="GO:0003723">
    <property type="term" value="F:RNA binding"/>
    <property type="evidence" value="ECO:0007669"/>
    <property type="project" value="UniProtKB-UniRule"/>
</dbReference>
<feature type="domain" description="SAM-dependent MTase RsmB/NOP-type" evidence="14">
    <location>
        <begin position="172"/>
        <end position="450"/>
    </location>
</feature>
<dbReference type="AlphaFoldDB" id="A0A1W1VMW3"/>
<feature type="binding site" evidence="13">
    <location>
        <position position="286"/>
    </location>
    <ligand>
        <name>S-adenosyl-L-methionine</name>
        <dbReference type="ChEBI" id="CHEBI:59789"/>
    </ligand>
</feature>